<dbReference type="GO" id="GO:0000166">
    <property type="term" value="F:nucleotide binding"/>
    <property type="evidence" value="ECO:0007669"/>
    <property type="project" value="UniProtKB-KW"/>
</dbReference>
<dbReference type="InterPro" id="IPR008334">
    <property type="entry name" value="5'-Nucleotdase_C"/>
</dbReference>
<evidence type="ECO:0000256" key="2">
    <source>
        <dbReference type="RuleBase" id="RU362119"/>
    </source>
</evidence>
<evidence type="ECO:0000259" key="3">
    <source>
        <dbReference type="Pfam" id="PF00149"/>
    </source>
</evidence>
<sequence length="464" mass="51981">MLEKLRLYHTNDLHSHFENWPKIVHYIEQKRKEHEKNGEETLVFDIGDHMDRFQMITEATFGKANVDLLNRLEINAAAVGNNEGITLPHDELAGLYTHAAFPVIVSNLFDADGQRPEWAEPYVIKTLKNGMTAGILGVTVPYYPVYQKLGWTVTDAEKSIQESLDDIKGKADIIILLSHLGLIDDRAAAEKFPDIDVILESHTHHLLEDGQDINGVLLACAEKYGNYVGCVELTIESESRTIVSKQASVQKMADWHGESEDTAAFLKEKEREAENLLSVQVANLNEEAGVKWFEESPLPLLLAEALKSWCGCEVSMVNSGVILGPLQKGPVTKLDLHRICPHPINPVAVRLSGRELRETISQAASEQMEQLRIKGLGFRGEVMGRMVYAGAEAEAGILEDGVTHLLNVKVNGEEVDPERIYSVAVLDMFTLGKLFPYIRDSKEKQYFMPEFLRDLLAWKLARQA</sequence>
<feature type="domain" description="5'-Nucleotidase C-terminal" evidence="4">
    <location>
        <begin position="290"/>
        <end position="432"/>
    </location>
</feature>
<dbReference type="Gene3D" id="3.60.21.10">
    <property type="match status" value="1"/>
</dbReference>
<reference evidence="5" key="1">
    <citation type="submission" date="2019-11" db="EMBL/GenBank/DDBJ databases">
        <title>Draft Genome Sequence of Plant Growth-Promoting Rhizosphere-Associated Bacteria.</title>
        <authorList>
            <person name="Vasilyev I.Y."/>
            <person name="Radchenko V."/>
            <person name="Ilnitskaya E.V."/>
        </authorList>
    </citation>
    <scope>NUCLEOTIDE SEQUENCE</scope>
    <source>
        <strain evidence="5">VRA_517_n</strain>
    </source>
</reference>
<dbReference type="Gene3D" id="3.90.780.10">
    <property type="entry name" value="5'-Nucleotidase, C-terminal domain"/>
    <property type="match status" value="1"/>
</dbReference>
<dbReference type="EMBL" id="WKKV01000001">
    <property type="protein sequence ID" value="MSE01162.1"/>
    <property type="molecule type" value="Genomic_DNA"/>
</dbReference>
<feature type="domain" description="Calcineurin-like phosphoesterase" evidence="3">
    <location>
        <begin position="5"/>
        <end position="205"/>
    </location>
</feature>
<dbReference type="InterPro" id="IPR004843">
    <property type="entry name" value="Calcineurin-like_PHP"/>
</dbReference>
<evidence type="ECO:0000259" key="4">
    <source>
        <dbReference type="Pfam" id="PF02872"/>
    </source>
</evidence>
<dbReference type="InterPro" id="IPR029052">
    <property type="entry name" value="Metallo-depent_PP-like"/>
</dbReference>
<keyword evidence="2" id="KW-0378">Hydrolase</keyword>
<dbReference type="InterPro" id="IPR036907">
    <property type="entry name" value="5'-Nucleotdase_C_sf"/>
</dbReference>
<proteinExistence type="inferred from homology"/>
<dbReference type="PANTHER" id="PTHR11575">
    <property type="entry name" value="5'-NUCLEOTIDASE-RELATED"/>
    <property type="match status" value="1"/>
</dbReference>
<dbReference type="SUPFAM" id="SSF56300">
    <property type="entry name" value="Metallo-dependent phosphatases"/>
    <property type="match status" value="1"/>
</dbReference>
<dbReference type="PRINTS" id="PR01607">
    <property type="entry name" value="APYRASEFAMLY"/>
</dbReference>
<comment type="caution">
    <text evidence="5">The sequence shown here is derived from an EMBL/GenBank/DDBJ whole genome shotgun (WGS) entry which is preliminary data.</text>
</comment>
<dbReference type="CDD" id="cd00845">
    <property type="entry name" value="MPP_UshA_N_like"/>
    <property type="match status" value="1"/>
</dbReference>
<evidence type="ECO:0000313" key="5">
    <source>
        <dbReference type="EMBL" id="MSE01162.1"/>
    </source>
</evidence>
<dbReference type="GO" id="GO:0008253">
    <property type="term" value="F:5'-nucleotidase activity"/>
    <property type="evidence" value="ECO:0007669"/>
    <property type="project" value="TreeGrafter"/>
</dbReference>
<gene>
    <name evidence="5" type="ORF">GKC39_03690</name>
</gene>
<protein>
    <submittedName>
        <fullName evidence="5">Bifunctional metallophosphatase/5'-nucleotidase</fullName>
    </submittedName>
</protein>
<dbReference type="PIRSF" id="PIRSF036361">
    <property type="entry name" value="YunD"/>
    <property type="match status" value="1"/>
</dbReference>
<dbReference type="GO" id="GO:0009166">
    <property type="term" value="P:nucleotide catabolic process"/>
    <property type="evidence" value="ECO:0007669"/>
    <property type="project" value="InterPro"/>
</dbReference>
<comment type="similarity">
    <text evidence="2">Belongs to the 5'-nucleotidase family.</text>
</comment>
<dbReference type="AlphaFoldDB" id="A0A6A8LDS4"/>
<organism evidence="5">
    <name type="scientific">Bacillus velezensis</name>
    <dbReference type="NCBI Taxonomy" id="492670"/>
    <lineage>
        <taxon>Bacteria</taxon>
        <taxon>Bacillati</taxon>
        <taxon>Bacillota</taxon>
        <taxon>Bacilli</taxon>
        <taxon>Bacillales</taxon>
        <taxon>Bacillaceae</taxon>
        <taxon>Bacillus</taxon>
        <taxon>Bacillus amyloliquefaciens group</taxon>
    </lineage>
</organism>
<accession>A0A6A8LDS4</accession>
<dbReference type="SUPFAM" id="SSF55816">
    <property type="entry name" value="5'-nucleotidase (syn. UDP-sugar hydrolase), C-terminal domain"/>
    <property type="match status" value="1"/>
</dbReference>
<name>A0A6A8LDS4_BACVE</name>
<dbReference type="InterPro" id="IPR011240">
    <property type="entry name" value="Pesterase_YunD"/>
</dbReference>
<keyword evidence="1" id="KW-0732">Signal</keyword>
<dbReference type="GO" id="GO:0008768">
    <property type="term" value="F:UDP-sugar diphosphatase activity"/>
    <property type="evidence" value="ECO:0007669"/>
    <property type="project" value="TreeGrafter"/>
</dbReference>
<dbReference type="GO" id="GO:0030288">
    <property type="term" value="C:outer membrane-bounded periplasmic space"/>
    <property type="evidence" value="ECO:0007669"/>
    <property type="project" value="TreeGrafter"/>
</dbReference>
<keyword evidence="2" id="KW-0547">Nucleotide-binding</keyword>
<dbReference type="Pfam" id="PF00149">
    <property type="entry name" value="Metallophos"/>
    <property type="match status" value="1"/>
</dbReference>
<evidence type="ECO:0000256" key="1">
    <source>
        <dbReference type="ARBA" id="ARBA00022729"/>
    </source>
</evidence>
<dbReference type="InterPro" id="IPR006179">
    <property type="entry name" value="5_nucleotidase/apyrase"/>
</dbReference>
<dbReference type="PANTHER" id="PTHR11575:SF23">
    <property type="entry name" value="5-NUCLEOTIDASE FAMILY PROTEIN"/>
    <property type="match status" value="1"/>
</dbReference>
<dbReference type="Pfam" id="PF02872">
    <property type="entry name" value="5_nucleotid_C"/>
    <property type="match status" value="1"/>
</dbReference>
<dbReference type="RefSeq" id="WP_079004886.1">
    <property type="nucleotide sequence ID" value="NZ_CP023133.1"/>
</dbReference>